<gene>
    <name evidence="1" type="ORF">HMPREF9334_00471</name>
</gene>
<name>G5GMJ0_9FIRM</name>
<dbReference type="AlphaFoldDB" id="G5GMJ0"/>
<dbReference type="OrthoDB" id="9914548at2"/>
<protein>
    <submittedName>
        <fullName evidence="1">Uncharacterized protein</fullName>
    </submittedName>
</protein>
<evidence type="ECO:0000313" key="2">
    <source>
        <dbReference type="Proteomes" id="UP000004129"/>
    </source>
</evidence>
<proteinExistence type="predicted"/>
<keyword evidence="2" id="KW-1185">Reference proteome</keyword>
<comment type="caution">
    <text evidence="1">The sequence shown here is derived from an EMBL/GenBank/DDBJ whole genome shotgun (WGS) entry which is preliminary data.</text>
</comment>
<organism evidence="1 2">
    <name type="scientific">Selenomonas infelix ATCC 43532</name>
    <dbReference type="NCBI Taxonomy" id="679201"/>
    <lineage>
        <taxon>Bacteria</taxon>
        <taxon>Bacillati</taxon>
        <taxon>Bacillota</taxon>
        <taxon>Negativicutes</taxon>
        <taxon>Selenomonadales</taxon>
        <taxon>Selenomonadaceae</taxon>
        <taxon>Selenomonas</taxon>
    </lineage>
</organism>
<dbReference type="EMBL" id="ACZM01000004">
    <property type="protein sequence ID" value="EHG21768.1"/>
    <property type="molecule type" value="Genomic_DNA"/>
</dbReference>
<dbReference type="HOGENOM" id="CLU_2425240_0_0_9"/>
<sequence>MATLTPDEQTLYFFAFRYALPRQSYALSFVSHLILQRVNDFDDWQLRDMIGEIEAHWEWNKDIHPIDRDVQRLFRDWLQKALLERGVKQAI</sequence>
<accession>G5GMJ0</accession>
<dbReference type="Proteomes" id="UP000004129">
    <property type="component" value="Unassembled WGS sequence"/>
</dbReference>
<dbReference type="PATRIC" id="fig|679201.3.peg.476"/>
<reference evidence="1 2" key="1">
    <citation type="submission" date="2011-08" db="EMBL/GenBank/DDBJ databases">
        <title>The Genome Sequence of Selenomonas infelix ATCC 43532.</title>
        <authorList>
            <consortium name="The Broad Institute Genome Sequencing Platform"/>
            <person name="Earl A."/>
            <person name="Ward D."/>
            <person name="Feldgarden M."/>
            <person name="Gevers D."/>
            <person name="Izard J."/>
            <person name="Blanton J.M."/>
            <person name="Baranova O.V."/>
            <person name="Dewhirst F.E."/>
            <person name="Young S.K."/>
            <person name="Zeng Q."/>
            <person name="Gargeya S."/>
            <person name="Fitzgerald M."/>
            <person name="Haas B."/>
            <person name="Abouelleil A."/>
            <person name="Alvarado L."/>
            <person name="Arachchi H.M."/>
            <person name="Berlin A."/>
            <person name="Brown A."/>
            <person name="Chapman S.B."/>
            <person name="Chen Z."/>
            <person name="Dunbar C."/>
            <person name="Freedman E."/>
            <person name="Gearin G."/>
            <person name="Gellesch M."/>
            <person name="Goldberg J."/>
            <person name="Griggs A."/>
            <person name="Gujja S."/>
            <person name="Heiman D."/>
            <person name="Howarth C."/>
            <person name="Larson L."/>
            <person name="Lui A."/>
            <person name="MacDonald P.J.P."/>
            <person name="Montmayeur A."/>
            <person name="Murphy C."/>
            <person name="Neiman D."/>
            <person name="Pearson M."/>
            <person name="Priest M."/>
            <person name="Roberts A."/>
            <person name="Saif S."/>
            <person name="Shea T."/>
            <person name="Shenoy N."/>
            <person name="Sisk P."/>
            <person name="Stolte C."/>
            <person name="Sykes S."/>
            <person name="Wortman J."/>
            <person name="Nusbaum C."/>
            <person name="Birren B."/>
        </authorList>
    </citation>
    <scope>NUCLEOTIDE SEQUENCE [LARGE SCALE GENOMIC DNA]</scope>
    <source>
        <strain evidence="1 2">ATCC 43532</strain>
    </source>
</reference>
<evidence type="ECO:0000313" key="1">
    <source>
        <dbReference type="EMBL" id="EHG21768.1"/>
    </source>
</evidence>